<sequence>MTISWFGHSCFRLEAKEGPSTGSLDQTRDKSGQVSILLDPFSKDIGLKPPKIKDDIILVSHQHYDHNNIEGANPEAFIVQNPGEYEYRGVAVRGIQSFHDDKQGAERGLNTIYVLRAEELSICHLGDLGHVLTDKQIEDIGEVDILMIPVGGTYTIDAKTAVEVISQIGPKIVIPMHYKIPDLNLEIDGPEKFVKELGLTPEKVDKYKISKKLLPAEEEKLVMFTP</sequence>
<dbReference type="SUPFAM" id="SSF56281">
    <property type="entry name" value="Metallo-hydrolase/oxidoreductase"/>
    <property type="match status" value="1"/>
</dbReference>
<evidence type="ECO:0000313" key="1">
    <source>
        <dbReference type="EMBL" id="OGN07085.1"/>
    </source>
</evidence>
<evidence type="ECO:0008006" key="3">
    <source>
        <dbReference type="Google" id="ProtNLM"/>
    </source>
</evidence>
<dbReference type="InterPro" id="IPR036866">
    <property type="entry name" value="RibonucZ/Hydroxyglut_hydro"/>
</dbReference>
<name>A0A1F8F1T6_9BACT</name>
<accession>A0A1F8F1T6</accession>
<organism evidence="1 2">
    <name type="scientific">Candidatus Yanofskybacteria bacterium RIFCSPHIGHO2_01_FULL_48_25b</name>
    <dbReference type="NCBI Taxonomy" id="1802672"/>
    <lineage>
        <taxon>Bacteria</taxon>
        <taxon>Candidatus Yanofskyibacteriota</taxon>
    </lineage>
</organism>
<evidence type="ECO:0000313" key="2">
    <source>
        <dbReference type="Proteomes" id="UP000177605"/>
    </source>
</evidence>
<dbReference type="PANTHER" id="PTHR42967">
    <property type="entry name" value="METAL DEPENDENT HYDROLASE"/>
    <property type="match status" value="1"/>
</dbReference>
<comment type="caution">
    <text evidence="1">The sequence shown here is derived from an EMBL/GenBank/DDBJ whole genome shotgun (WGS) entry which is preliminary data.</text>
</comment>
<dbReference type="Pfam" id="PF13483">
    <property type="entry name" value="Lactamase_B_3"/>
    <property type="match status" value="1"/>
</dbReference>
<dbReference type="AlphaFoldDB" id="A0A1F8F1T6"/>
<protein>
    <recommendedName>
        <fullName evidence="3">Lactamase</fullName>
    </recommendedName>
</protein>
<dbReference type="Gene3D" id="3.60.15.10">
    <property type="entry name" value="Ribonuclease Z/Hydroxyacylglutathione hydrolase-like"/>
    <property type="match status" value="1"/>
</dbReference>
<reference evidence="1 2" key="1">
    <citation type="journal article" date="2016" name="Nat. Commun.">
        <title>Thousands of microbial genomes shed light on interconnected biogeochemical processes in an aquifer system.</title>
        <authorList>
            <person name="Anantharaman K."/>
            <person name="Brown C.T."/>
            <person name="Hug L.A."/>
            <person name="Sharon I."/>
            <person name="Castelle C.J."/>
            <person name="Probst A.J."/>
            <person name="Thomas B.C."/>
            <person name="Singh A."/>
            <person name="Wilkins M.J."/>
            <person name="Karaoz U."/>
            <person name="Brodie E.L."/>
            <person name="Williams K.H."/>
            <person name="Hubbard S.S."/>
            <person name="Banfield J.F."/>
        </authorList>
    </citation>
    <scope>NUCLEOTIDE SEQUENCE [LARGE SCALE GENOMIC DNA]</scope>
</reference>
<gene>
    <name evidence="1" type="ORF">A2669_02440</name>
</gene>
<dbReference type="PANTHER" id="PTHR42967:SF1">
    <property type="entry name" value="MBL FOLD METALLO-HYDROLASE"/>
    <property type="match status" value="1"/>
</dbReference>
<proteinExistence type="predicted"/>
<dbReference type="EMBL" id="MGJM01000004">
    <property type="protein sequence ID" value="OGN07085.1"/>
    <property type="molecule type" value="Genomic_DNA"/>
</dbReference>
<dbReference type="Proteomes" id="UP000177605">
    <property type="component" value="Unassembled WGS sequence"/>
</dbReference>